<reference evidence="1" key="1">
    <citation type="submission" date="2019-07" db="EMBL/GenBank/DDBJ databases">
        <authorList>
            <person name="Dittberner H."/>
        </authorList>
    </citation>
    <scope>NUCLEOTIDE SEQUENCE [LARGE SCALE GENOMIC DNA]</scope>
</reference>
<name>A0A565BHI2_9BRAS</name>
<sequence length="73" mass="8541">MKTHSQSPDSACKDTKKHGLFTFLDIVVHQYRRLYSISAFDIIRGQGHKINRWWNLILNSICTNKKPFDYGIS</sequence>
<proteinExistence type="predicted"/>
<evidence type="ECO:0000313" key="2">
    <source>
        <dbReference type="Proteomes" id="UP000489600"/>
    </source>
</evidence>
<dbReference type="AlphaFoldDB" id="A0A565BHI2"/>
<evidence type="ECO:0000313" key="1">
    <source>
        <dbReference type="EMBL" id="VVB01051.1"/>
    </source>
</evidence>
<accession>A0A565BHI2</accession>
<organism evidence="1 2">
    <name type="scientific">Arabis nemorensis</name>
    <dbReference type="NCBI Taxonomy" id="586526"/>
    <lineage>
        <taxon>Eukaryota</taxon>
        <taxon>Viridiplantae</taxon>
        <taxon>Streptophyta</taxon>
        <taxon>Embryophyta</taxon>
        <taxon>Tracheophyta</taxon>
        <taxon>Spermatophyta</taxon>
        <taxon>Magnoliopsida</taxon>
        <taxon>eudicotyledons</taxon>
        <taxon>Gunneridae</taxon>
        <taxon>Pentapetalae</taxon>
        <taxon>rosids</taxon>
        <taxon>malvids</taxon>
        <taxon>Brassicales</taxon>
        <taxon>Brassicaceae</taxon>
        <taxon>Arabideae</taxon>
        <taxon>Arabis</taxon>
    </lineage>
</organism>
<dbReference type="Proteomes" id="UP000489600">
    <property type="component" value="Unassembled WGS sequence"/>
</dbReference>
<protein>
    <submittedName>
        <fullName evidence="1">Uncharacterized protein</fullName>
    </submittedName>
</protein>
<keyword evidence="2" id="KW-1185">Reference proteome</keyword>
<comment type="caution">
    <text evidence="1">The sequence shown here is derived from an EMBL/GenBank/DDBJ whole genome shotgun (WGS) entry which is preliminary data.</text>
</comment>
<gene>
    <name evidence="1" type="ORF">ANE_LOCUS11495</name>
</gene>
<dbReference type="EMBL" id="CABITT030000004">
    <property type="protein sequence ID" value="VVB01051.1"/>
    <property type="molecule type" value="Genomic_DNA"/>
</dbReference>